<feature type="domain" description="RRM" evidence="5">
    <location>
        <begin position="11"/>
        <end position="89"/>
    </location>
</feature>
<reference evidence="6 7" key="1">
    <citation type="journal article" date="2022" name="Cell">
        <title>Repeat-based holocentromeres influence genome architecture and karyotype evolution.</title>
        <authorList>
            <person name="Hofstatter P.G."/>
            <person name="Thangavel G."/>
            <person name="Lux T."/>
            <person name="Neumann P."/>
            <person name="Vondrak T."/>
            <person name="Novak P."/>
            <person name="Zhang M."/>
            <person name="Costa L."/>
            <person name="Castellani M."/>
            <person name="Scott A."/>
            <person name="Toegelov H."/>
            <person name="Fuchs J."/>
            <person name="Mata-Sucre Y."/>
            <person name="Dias Y."/>
            <person name="Vanzela A.L.L."/>
            <person name="Huettel B."/>
            <person name="Almeida C.C.S."/>
            <person name="Simkova H."/>
            <person name="Souza G."/>
            <person name="Pedrosa-Harand A."/>
            <person name="Macas J."/>
            <person name="Mayer K.F.X."/>
            <person name="Houben A."/>
            <person name="Marques A."/>
        </authorList>
    </citation>
    <scope>NUCLEOTIDE SEQUENCE [LARGE SCALE GENOMIC DNA]</scope>
    <source>
        <strain evidence="6">RhyTen1mFocal</strain>
    </source>
</reference>
<dbReference type="Gene3D" id="1.10.20.70">
    <property type="entry name" value="Transcription termination and cleavage factor, C-terminal domain"/>
    <property type="match status" value="1"/>
</dbReference>
<dbReference type="Gene3D" id="1.25.40.630">
    <property type="match status" value="1"/>
</dbReference>
<evidence type="ECO:0000313" key="6">
    <source>
        <dbReference type="EMBL" id="KAJ3701726.1"/>
    </source>
</evidence>
<dbReference type="SMART" id="SM00360">
    <property type="entry name" value="RRM"/>
    <property type="match status" value="1"/>
</dbReference>
<name>A0AAD6EUK2_9POAL</name>
<dbReference type="Pfam" id="PF14304">
    <property type="entry name" value="CSTF_C"/>
    <property type="match status" value="1"/>
</dbReference>
<dbReference type="PROSITE" id="PS50102">
    <property type="entry name" value="RRM"/>
    <property type="match status" value="1"/>
</dbReference>
<evidence type="ECO:0000259" key="5">
    <source>
        <dbReference type="PROSITE" id="PS50102"/>
    </source>
</evidence>
<evidence type="ECO:0000313" key="7">
    <source>
        <dbReference type="Proteomes" id="UP001210211"/>
    </source>
</evidence>
<protein>
    <recommendedName>
        <fullName evidence="5">RRM domain-containing protein</fullName>
    </recommendedName>
</protein>
<dbReference type="Proteomes" id="UP001210211">
    <property type="component" value="Unassembled WGS sequence"/>
</dbReference>
<dbReference type="GO" id="GO:0031124">
    <property type="term" value="P:mRNA 3'-end processing"/>
    <property type="evidence" value="ECO:0007669"/>
    <property type="project" value="InterPro"/>
</dbReference>
<dbReference type="Pfam" id="PF14327">
    <property type="entry name" value="CSTF2_hinge"/>
    <property type="match status" value="1"/>
</dbReference>
<feature type="compositionally biased region" description="Basic and acidic residues" evidence="4">
    <location>
        <begin position="90"/>
        <end position="100"/>
    </location>
</feature>
<dbReference type="Gene3D" id="3.30.70.330">
    <property type="match status" value="1"/>
</dbReference>
<dbReference type="InterPro" id="IPR012677">
    <property type="entry name" value="Nucleotide-bd_a/b_plait_sf"/>
</dbReference>
<dbReference type="InterPro" id="IPR000504">
    <property type="entry name" value="RRM_dom"/>
</dbReference>
<accession>A0AAD6EUK2</accession>
<dbReference type="InterPro" id="IPR026896">
    <property type="entry name" value="CSTF_C"/>
</dbReference>
<evidence type="ECO:0000256" key="2">
    <source>
        <dbReference type="ARBA" id="ARBA00023242"/>
    </source>
</evidence>
<feature type="region of interest" description="Disordered" evidence="4">
    <location>
        <begin position="346"/>
        <end position="373"/>
    </location>
</feature>
<keyword evidence="3" id="KW-0694">RNA-binding</keyword>
<dbReference type="PANTHER" id="PTHR45735">
    <property type="entry name" value="CLEAVAGE STIMULATION FACTOR SUBUNIT 2"/>
    <property type="match status" value="1"/>
</dbReference>
<evidence type="ECO:0000256" key="4">
    <source>
        <dbReference type="SAM" id="MobiDB-lite"/>
    </source>
</evidence>
<dbReference type="GO" id="GO:0003729">
    <property type="term" value="F:mRNA binding"/>
    <property type="evidence" value="ECO:0007669"/>
    <property type="project" value="TreeGrafter"/>
</dbReference>
<comment type="caution">
    <text evidence="6">The sequence shown here is derived from an EMBL/GenBank/DDBJ whole genome shotgun (WGS) entry which is preliminary data.</text>
</comment>
<evidence type="ECO:0000256" key="1">
    <source>
        <dbReference type="ARBA" id="ARBA00004123"/>
    </source>
</evidence>
<proteinExistence type="predicted"/>
<keyword evidence="7" id="KW-1185">Reference proteome</keyword>
<feature type="region of interest" description="Disordered" evidence="4">
    <location>
        <begin position="90"/>
        <end position="113"/>
    </location>
</feature>
<evidence type="ECO:0000256" key="3">
    <source>
        <dbReference type="PROSITE-ProRule" id="PRU00176"/>
    </source>
</evidence>
<dbReference type="Pfam" id="PF00076">
    <property type="entry name" value="RRM_1"/>
    <property type="match status" value="1"/>
</dbReference>
<comment type="subcellular location">
    <subcellularLocation>
        <location evidence="1">Nucleus</location>
    </subcellularLocation>
</comment>
<dbReference type="AlphaFoldDB" id="A0AAD6EUK2"/>
<gene>
    <name evidence="6" type="ORF">LUZ61_005431</name>
</gene>
<dbReference type="EMBL" id="JAMRDG010000001">
    <property type="protein sequence ID" value="KAJ3701726.1"/>
    <property type="molecule type" value="Genomic_DNA"/>
</dbReference>
<keyword evidence="2" id="KW-0539">Nucleus</keyword>
<dbReference type="InterPro" id="IPR025742">
    <property type="entry name" value="CSTF2_hinge"/>
</dbReference>
<dbReference type="InterPro" id="IPR038192">
    <property type="entry name" value="CSTF_C_sf"/>
</dbReference>
<sequence>MASTAPQNQNRCVFVGNIPYDATEEQLIQICEEVGPVVSFRLVLDKETGKPKGYGFCEYKDEETALSARRNLQGYEINGRQLRVDFAENGKNADRNRDQGRGGPGVGPNLATAQYSSGTIPSDLAASQPLGLSSALSAMSAMVGALGGAQSGLAQQGPDPLTNYLARMSRNQLLSIVSEIKLLAAQNNNTVRQLLQRNPVLLRALFQAEIMLGLVTPHMMQMANSQHHPSQLAQSQMNQQPVAGVSVQPRPPPGNPTLVAPRNPIPVVQVPVPVHVPITTAGGPSMLQPLQTHPNVATSGGLVPQLQSTVLQQNSRPPFGLASLVHQPAPTVPSITMPENQLRQPASQIVPPNGQQLTVRSETAPSEVKPWSEMTRPSKMRRVDVTNNNMNSVSAVNAQLVQPGKTQMATAAGVQPGKPTQQLSAEAQSALLQQVLNLTPEQLSSLPIEEQQQVLQLQKALSSSR</sequence>
<dbReference type="PANTHER" id="PTHR45735:SF2">
    <property type="entry name" value="CLEAVAGE STIMULATION FACTOR SUBUNIT 2"/>
    <property type="match status" value="1"/>
</dbReference>
<dbReference type="InterPro" id="IPR035979">
    <property type="entry name" value="RBD_domain_sf"/>
</dbReference>
<dbReference type="CDD" id="cd12398">
    <property type="entry name" value="RRM_CSTF2_RNA15_like"/>
    <property type="match status" value="1"/>
</dbReference>
<dbReference type="GO" id="GO:0005847">
    <property type="term" value="C:mRNA cleavage and polyadenylation specificity factor complex"/>
    <property type="evidence" value="ECO:0007669"/>
    <property type="project" value="TreeGrafter"/>
</dbReference>
<organism evidence="6 7">
    <name type="scientific">Rhynchospora tenuis</name>
    <dbReference type="NCBI Taxonomy" id="198213"/>
    <lineage>
        <taxon>Eukaryota</taxon>
        <taxon>Viridiplantae</taxon>
        <taxon>Streptophyta</taxon>
        <taxon>Embryophyta</taxon>
        <taxon>Tracheophyta</taxon>
        <taxon>Spermatophyta</taxon>
        <taxon>Magnoliopsida</taxon>
        <taxon>Liliopsida</taxon>
        <taxon>Poales</taxon>
        <taxon>Cyperaceae</taxon>
        <taxon>Cyperoideae</taxon>
        <taxon>Rhynchosporeae</taxon>
        <taxon>Rhynchospora</taxon>
    </lineage>
</organism>
<dbReference type="FunFam" id="3.30.70.330:FF:000378">
    <property type="entry name" value="Cleavage stimulating factor 64"/>
    <property type="match status" value="1"/>
</dbReference>
<feature type="compositionally biased region" description="Polar residues" evidence="4">
    <location>
        <begin position="353"/>
        <end position="364"/>
    </location>
</feature>
<dbReference type="SUPFAM" id="SSF54928">
    <property type="entry name" value="RNA-binding domain, RBD"/>
    <property type="match status" value="1"/>
</dbReference>